<evidence type="ECO:0000256" key="9">
    <source>
        <dbReference type="HAMAP-Rule" id="MF_01023"/>
    </source>
</evidence>
<keyword evidence="5 9" id="KW-0808">Transferase</keyword>
<evidence type="ECO:0000256" key="6">
    <source>
        <dbReference type="ARBA" id="ARBA00022898"/>
    </source>
</evidence>
<dbReference type="InterPro" id="IPR015424">
    <property type="entry name" value="PyrdxlP-dep_Trfase"/>
</dbReference>
<dbReference type="Gene3D" id="3.90.1150.10">
    <property type="entry name" value="Aspartate Aminotransferase, domain 1"/>
    <property type="match status" value="1"/>
</dbReference>
<comment type="catalytic activity">
    <reaction evidence="8 9">
        <text>L-histidinol phosphate + 2-oxoglutarate = 3-(imidazol-4-yl)-2-oxopropyl phosphate + L-glutamate</text>
        <dbReference type="Rhea" id="RHEA:23744"/>
        <dbReference type="ChEBI" id="CHEBI:16810"/>
        <dbReference type="ChEBI" id="CHEBI:29985"/>
        <dbReference type="ChEBI" id="CHEBI:57766"/>
        <dbReference type="ChEBI" id="CHEBI:57980"/>
        <dbReference type="EC" id="2.6.1.9"/>
    </reaction>
</comment>
<dbReference type="InterPro" id="IPR001917">
    <property type="entry name" value="Aminotrans_II_pyridoxalP_BS"/>
</dbReference>
<dbReference type="Gene3D" id="3.40.640.10">
    <property type="entry name" value="Type I PLP-dependent aspartate aminotransferase-like (Major domain)"/>
    <property type="match status" value="1"/>
</dbReference>
<sequence length="354" mass="39451">MSKFWSPLAASLVPYVPGEQPKDKQYIKLNTNENPYPPSPKVIEAIQAAANEDLRLYPDPTSGALVQSLAAYFKVSPSQVFVGNGSDEVLAFAFAAFFDPAKPVLFADITYSFYKVYAEFYGLQADLIPLDEQFRMPLEQFNTRENGGIVIPNPNAPTAMLVPVDEFRSILEHNRDQVVIIDEAYIDFGGESAVKLVADYPNVLVIQTLSKSRSLAGLRVGWAIGSEELIDGLNRVKNSFNSYTIDRLALAGAVAAIEDDAYFHEITAKVNQTRDQTAVRLRELGFAVTDSTANFLFISHPDQAAEHLFQKLREQGVLVRYFKQPRIDHYLRVSIGTDEEMDVFLNVIADIVKS</sequence>
<evidence type="ECO:0000259" key="10">
    <source>
        <dbReference type="Pfam" id="PF00155"/>
    </source>
</evidence>
<feature type="modified residue" description="N6-(pyridoxal phosphate)lysine" evidence="9">
    <location>
        <position position="211"/>
    </location>
</feature>
<evidence type="ECO:0000256" key="4">
    <source>
        <dbReference type="ARBA" id="ARBA00022576"/>
    </source>
</evidence>
<dbReference type="HAMAP" id="MF_01023">
    <property type="entry name" value="HisC_aminotrans_2"/>
    <property type="match status" value="1"/>
</dbReference>
<keyword evidence="7 9" id="KW-0368">Histidine biosynthesis</keyword>
<comment type="cofactor">
    <cofactor evidence="1 9">
        <name>pyridoxal 5'-phosphate</name>
        <dbReference type="ChEBI" id="CHEBI:597326"/>
    </cofactor>
</comment>
<evidence type="ECO:0000256" key="7">
    <source>
        <dbReference type="ARBA" id="ARBA00023102"/>
    </source>
</evidence>
<evidence type="ECO:0000256" key="3">
    <source>
        <dbReference type="ARBA" id="ARBA00011738"/>
    </source>
</evidence>
<dbReference type="EMBL" id="CP016808">
    <property type="protein sequence ID" value="ANY66875.1"/>
    <property type="molecule type" value="Genomic_DNA"/>
</dbReference>
<comment type="subunit">
    <text evidence="3 9">Homodimer.</text>
</comment>
<dbReference type="Pfam" id="PF00155">
    <property type="entry name" value="Aminotran_1_2"/>
    <property type="match status" value="1"/>
</dbReference>
<dbReference type="RefSeq" id="WP_099518162.1">
    <property type="nucleotide sequence ID" value="NZ_CP016808.1"/>
</dbReference>
<reference evidence="11" key="1">
    <citation type="submission" date="2016-08" db="EMBL/GenBank/DDBJ databases">
        <title>Complete Genome Seqeunce of Paenibacillus sp. BIHB 4019 from tea rhizoplane.</title>
        <authorList>
            <person name="Thakur R."/>
            <person name="Swarnkar M.K."/>
            <person name="Gulati A."/>
        </authorList>
    </citation>
    <scope>NUCLEOTIDE SEQUENCE [LARGE SCALE GENOMIC DNA]</scope>
    <source>
        <strain evidence="11">BIHB4019</strain>
    </source>
</reference>
<dbReference type="UniPathway" id="UPA00031">
    <property type="reaction ID" value="UER00012"/>
</dbReference>
<dbReference type="GO" id="GO:0030170">
    <property type="term" value="F:pyridoxal phosphate binding"/>
    <property type="evidence" value="ECO:0007669"/>
    <property type="project" value="InterPro"/>
</dbReference>
<dbReference type="InterPro" id="IPR015421">
    <property type="entry name" value="PyrdxlP-dep_Trfase_major"/>
</dbReference>
<dbReference type="EC" id="2.6.1.9" evidence="9"/>
<evidence type="ECO:0000256" key="8">
    <source>
        <dbReference type="ARBA" id="ARBA00047481"/>
    </source>
</evidence>
<dbReference type="GO" id="GO:0004400">
    <property type="term" value="F:histidinol-phosphate transaminase activity"/>
    <property type="evidence" value="ECO:0007669"/>
    <property type="project" value="UniProtKB-UniRule"/>
</dbReference>
<dbReference type="SUPFAM" id="SSF53383">
    <property type="entry name" value="PLP-dependent transferases"/>
    <property type="match status" value="1"/>
</dbReference>
<evidence type="ECO:0000256" key="1">
    <source>
        <dbReference type="ARBA" id="ARBA00001933"/>
    </source>
</evidence>
<evidence type="ECO:0000256" key="2">
    <source>
        <dbReference type="ARBA" id="ARBA00005011"/>
    </source>
</evidence>
<feature type="domain" description="Aminotransferase class I/classII large" evidence="10">
    <location>
        <begin position="25"/>
        <end position="348"/>
    </location>
</feature>
<dbReference type="PANTHER" id="PTHR43643:SF3">
    <property type="entry name" value="HISTIDINOL-PHOSPHATE AMINOTRANSFERASE"/>
    <property type="match status" value="1"/>
</dbReference>
<organism evidence="11">
    <name type="scientific">Paenibacillus sp. BIHB 4019</name>
    <dbReference type="NCBI Taxonomy" id="1870819"/>
    <lineage>
        <taxon>Bacteria</taxon>
        <taxon>Bacillati</taxon>
        <taxon>Bacillota</taxon>
        <taxon>Bacilli</taxon>
        <taxon>Bacillales</taxon>
        <taxon>Paenibacillaceae</taxon>
        <taxon>Paenibacillus</taxon>
    </lineage>
</organism>
<dbReference type="NCBIfam" id="TIGR01141">
    <property type="entry name" value="hisC"/>
    <property type="match status" value="1"/>
</dbReference>
<keyword evidence="4 9" id="KW-0032">Aminotransferase</keyword>
<proteinExistence type="inferred from homology"/>
<gene>
    <name evidence="9" type="primary">hisC</name>
    <name evidence="11" type="ORF">BBD42_10650</name>
</gene>
<comment type="similarity">
    <text evidence="9">Belongs to the class-II pyridoxal-phosphate-dependent aminotransferase family. Histidinol-phosphate aminotransferase subfamily.</text>
</comment>
<dbReference type="InterPro" id="IPR050106">
    <property type="entry name" value="HistidinolP_aminotransfase"/>
</dbReference>
<dbReference type="AlphaFoldDB" id="A0A1B2DGR1"/>
<keyword evidence="9" id="KW-0028">Amino-acid biosynthesis</keyword>
<dbReference type="InterPro" id="IPR015422">
    <property type="entry name" value="PyrdxlP-dep_Trfase_small"/>
</dbReference>
<dbReference type="PANTHER" id="PTHR43643">
    <property type="entry name" value="HISTIDINOL-PHOSPHATE AMINOTRANSFERASE 2"/>
    <property type="match status" value="1"/>
</dbReference>
<dbReference type="CDD" id="cd00609">
    <property type="entry name" value="AAT_like"/>
    <property type="match status" value="1"/>
</dbReference>
<keyword evidence="6 9" id="KW-0663">Pyridoxal phosphate</keyword>
<dbReference type="GO" id="GO:0000105">
    <property type="term" value="P:L-histidine biosynthetic process"/>
    <property type="evidence" value="ECO:0007669"/>
    <property type="project" value="UniProtKB-UniRule"/>
</dbReference>
<dbReference type="PROSITE" id="PS00599">
    <property type="entry name" value="AA_TRANSFER_CLASS_2"/>
    <property type="match status" value="1"/>
</dbReference>
<evidence type="ECO:0000313" key="11">
    <source>
        <dbReference type="EMBL" id="ANY66875.1"/>
    </source>
</evidence>
<evidence type="ECO:0000256" key="5">
    <source>
        <dbReference type="ARBA" id="ARBA00022679"/>
    </source>
</evidence>
<comment type="pathway">
    <text evidence="2 9">Amino-acid biosynthesis; L-histidine biosynthesis; L-histidine from 5-phospho-alpha-D-ribose 1-diphosphate: step 7/9.</text>
</comment>
<dbReference type="InterPro" id="IPR005861">
    <property type="entry name" value="HisP_aminotrans"/>
</dbReference>
<accession>A0A1B2DGR1</accession>
<dbReference type="InterPro" id="IPR004839">
    <property type="entry name" value="Aminotransferase_I/II_large"/>
</dbReference>
<name>A0A1B2DGR1_9BACL</name>
<protein>
    <recommendedName>
        <fullName evidence="9">Histidinol-phosphate aminotransferase</fullName>
        <ecNumber evidence="9">2.6.1.9</ecNumber>
    </recommendedName>
    <alternativeName>
        <fullName evidence="9">Imidazole acetol-phosphate transaminase</fullName>
    </alternativeName>
</protein>